<dbReference type="InterPro" id="IPR043502">
    <property type="entry name" value="DNA/RNA_pol_sf"/>
</dbReference>
<name>A0A0F9DY17_9ZZZZ</name>
<feature type="non-terminal residue" evidence="10">
    <location>
        <position position="1"/>
    </location>
</feature>
<dbReference type="Pfam" id="PF00476">
    <property type="entry name" value="DNA_pol_A"/>
    <property type="match status" value="1"/>
</dbReference>
<reference evidence="10" key="1">
    <citation type="journal article" date="2015" name="Nature">
        <title>Complex archaea that bridge the gap between prokaryotes and eukaryotes.</title>
        <authorList>
            <person name="Spang A."/>
            <person name="Saw J.H."/>
            <person name="Jorgensen S.L."/>
            <person name="Zaremba-Niedzwiedzka K."/>
            <person name="Martijn J."/>
            <person name="Lind A.E."/>
            <person name="van Eijk R."/>
            <person name="Schleper C."/>
            <person name="Guy L."/>
            <person name="Ettema T.J."/>
        </authorList>
    </citation>
    <scope>NUCLEOTIDE SEQUENCE</scope>
</reference>
<dbReference type="GO" id="GO:0003677">
    <property type="term" value="F:DNA binding"/>
    <property type="evidence" value="ECO:0007669"/>
    <property type="project" value="UniProtKB-KW"/>
</dbReference>
<dbReference type="GO" id="GO:0006261">
    <property type="term" value="P:DNA-templated DNA replication"/>
    <property type="evidence" value="ECO:0007669"/>
    <property type="project" value="InterPro"/>
</dbReference>
<keyword evidence="7" id="KW-0238">DNA-binding</keyword>
<dbReference type="GO" id="GO:0003887">
    <property type="term" value="F:DNA-directed DNA polymerase activity"/>
    <property type="evidence" value="ECO:0007669"/>
    <property type="project" value="UniProtKB-KW"/>
</dbReference>
<evidence type="ECO:0000259" key="9">
    <source>
        <dbReference type="SMART" id="SM00482"/>
    </source>
</evidence>
<comment type="caution">
    <text evidence="10">The sequence shown here is derived from an EMBL/GenBank/DDBJ whole genome shotgun (WGS) entry which is preliminary data.</text>
</comment>
<dbReference type="PRINTS" id="PR00868">
    <property type="entry name" value="DNAPOLI"/>
</dbReference>
<keyword evidence="4" id="KW-0548">Nucleotidyltransferase</keyword>
<dbReference type="PANTHER" id="PTHR10133">
    <property type="entry name" value="DNA POLYMERASE I"/>
    <property type="match status" value="1"/>
</dbReference>
<evidence type="ECO:0000313" key="10">
    <source>
        <dbReference type="EMBL" id="KKL66609.1"/>
    </source>
</evidence>
<organism evidence="10">
    <name type="scientific">marine sediment metagenome</name>
    <dbReference type="NCBI Taxonomy" id="412755"/>
    <lineage>
        <taxon>unclassified sequences</taxon>
        <taxon>metagenomes</taxon>
        <taxon>ecological metagenomes</taxon>
    </lineage>
</organism>
<proteinExistence type="inferred from homology"/>
<dbReference type="SMART" id="SM00482">
    <property type="entry name" value="POLAc"/>
    <property type="match status" value="1"/>
</dbReference>
<keyword evidence="6" id="KW-0239">DNA-directed DNA polymerase</keyword>
<dbReference type="InterPro" id="IPR002298">
    <property type="entry name" value="DNA_polymerase_A"/>
</dbReference>
<sequence>IDSRVQQTGNKGLMKTIWWENEFVKAVADMEMTGVRWHKEKWYAIEDSIRPIYDKELKYLNDIVKRDFWDTLIENNWISDKDEFVVPIWSSSAKKKLILDEVYDFEIEKTAKTELKKYLQQYDPDFPDGLKLSGKAWLESDYPVTFNSKYAILKLLCLDTKDETVLKTLNGFLLTNMKSYCIEREWLRPANKLSLNWASPVQRLKIFQAVNPNIQSTGKDVLEDFISSHVLIQHYLKWNEVEYQLKNFGKPFYDKHVELDGKHRTRFNQILKTGRLSSVQPNLLNIPRKIEVYRGALIPDSGYDLIDADYEGQELVIVAILSGEKSWLEYLKKGYDLHSKNAELIFGEEWHKATEDLCAFYDGDDIMGYAYKKCGCEGHIKMRDDSKEVSFGTIYGISFIKLAFNLKISEQRAKFILDKFFEIAPAIKEMMDRFGGYAISTGHIIEPVFGRIRYFDKWKLSVPEEHAGIKRAAFNTPIQSAGSAMLKIAFVLMRRWINHNNHQHNIQLLLPYHDEVIGQSLPAFTTLAKEKVAHYMMLAAKLSGFDIKAKAKSGQSWLEAH</sequence>
<protein>
    <recommendedName>
        <fullName evidence="2">DNA-directed DNA polymerase</fullName>
        <ecNumber evidence="2">2.7.7.7</ecNumber>
    </recommendedName>
</protein>
<dbReference type="SUPFAM" id="SSF56672">
    <property type="entry name" value="DNA/RNA polymerases"/>
    <property type="match status" value="1"/>
</dbReference>
<dbReference type="InterPro" id="IPR001098">
    <property type="entry name" value="DNA-dir_DNA_pol_A_palm_dom"/>
</dbReference>
<keyword evidence="5" id="KW-0235">DNA replication</keyword>
<evidence type="ECO:0000256" key="8">
    <source>
        <dbReference type="ARBA" id="ARBA00049244"/>
    </source>
</evidence>
<feature type="domain" description="DNA-directed DNA polymerase family A palm" evidence="9">
    <location>
        <begin position="294"/>
        <end position="524"/>
    </location>
</feature>
<comment type="catalytic activity">
    <reaction evidence="8">
        <text>DNA(n) + a 2'-deoxyribonucleoside 5'-triphosphate = DNA(n+1) + diphosphate</text>
        <dbReference type="Rhea" id="RHEA:22508"/>
        <dbReference type="Rhea" id="RHEA-COMP:17339"/>
        <dbReference type="Rhea" id="RHEA-COMP:17340"/>
        <dbReference type="ChEBI" id="CHEBI:33019"/>
        <dbReference type="ChEBI" id="CHEBI:61560"/>
        <dbReference type="ChEBI" id="CHEBI:173112"/>
        <dbReference type="EC" id="2.7.7.7"/>
    </reaction>
</comment>
<dbReference type="EMBL" id="LAZR01027148">
    <property type="protein sequence ID" value="KKL66609.1"/>
    <property type="molecule type" value="Genomic_DNA"/>
</dbReference>
<evidence type="ECO:0000256" key="2">
    <source>
        <dbReference type="ARBA" id="ARBA00012417"/>
    </source>
</evidence>
<evidence type="ECO:0000256" key="4">
    <source>
        <dbReference type="ARBA" id="ARBA00022695"/>
    </source>
</evidence>
<keyword evidence="3" id="KW-0808">Transferase</keyword>
<evidence type="ECO:0000256" key="3">
    <source>
        <dbReference type="ARBA" id="ARBA00022679"/>
    </source>
</evidence>
<evidence type="ECO:0000256" key="1">
    <source>
        <dbReference type="ARBA" id="ARBA00007705"/>
    </source>
</evidence>
<dbReference type="PANTHER" id="PTHR10133:SF27">
    <property type="entry name" value="DNA POLYMERASE NU"/>
    <property type="match status" value="1"/>
</dbReference>
<dbReference type="Gene3D" id="1.10.150.20">
    <property type="entry name" value="5' to 3' exonuclease, C-terminal subdomain"/>
    <property type="match status" value="1"/>
</dbReference>
<dbReference type="InterPro" id="IPR019760">
    <property type="entry name" value="DNA-dir_DNA_pol_A_CS"/>
</dbReference>
<accession>A0A0F9DY17</accession>
<comment type="similarity">
    <text evidence="1">Belongs to the DNA polymerase type-A family.</text>
</comment>
<evidence type="ECO:0000256" key="6">
    <source>
        <dbReference type="ARBA" id="ARBA00022932"/>
    </source>
</evidence>
<evidence type="ECO:0000256" key="5">
    <source>
        <dbReference type="ARBA" id="ARBA00022705"/>
    </source>
</evidence>
<gene>
    <name evidence="10" type="ORF">LCGC14_2143260</name>
</gene>
<dbReference type="AlphaFoldDB" id="A0A0F9DY17"/>
<dbReference type="EC" id="2.7.7.7" evidence="2"/>
<dbReference type="GO" id="GO:0006302">
    <property type="term" value="P:double-strand break repair"/>
    <property type="evidence" value="ECO:0007669"/>
    <property type="project" value="TreeGrafter"/>
</dbReference>
<dbReference type="PROSITE" id="PS00447">
    <property type="entry name" value="DNA_POLYMERASE_A"/>
    <property type="match status" value="1"/>
</dbReference>
<evidence type="ECO:0000256" key="7">
    <source>
        <dbReference type="ARBA" id="ARBA00023125"/>
    </source>
</evidence>
<dbReference type="Gene3D" id="3.30.70.370">
    <property type="match status" value="1"/>
</dbReference>